<keyword evidence="1" id="KW-1185">Reference proteome</keyword>
<organism evidence="1 2">
    <name type="scientific">Nicotiana tabacum</name>
    <name type="common">Common tobacco</name>
    <dbReference type="NCBI Taxonomy" id="4097"/>
    <lineage>
        <taxon>Eukaryota</taxon>
        <taxon>Viridiplantae</taxon>
        <taxon>Streptophyta</taxon>
        <taxon>Embryophyta</taxon>
        <taxon>Tracheophyta</taxon>
        <taxon>Spermatophyta</taxon>
        <taxon>Magnoliopsida</taxon>
        <taxon>eudicotyledons</taxon>
        <taxon>Gunneridae</taxon>
        <taxon>Pentapetalae</taxon>
        <taxon>asterids</taxon>
        <taxon>lamiids</taxon>
        <taxon>Solanales</taxon>
        <taxon>Solanaceae</taxon>
        <taxon>Nicotianoideae</taxon>
        <taxon>Nicotianeae</taxon>
        <taxon>Nicotiana</taxon>
    </lineage>
</organism>
<name>A0AC58T3X2_TOBAC</name>
<reference evidence="1" key="1">
    <citation type="journal article" date="2014" name="Nat. Commun.">
        <title>The tobacco genome sequence and its comparison with those of tomato and potato.</title>
        <authorList>
            <person name="Sierro N."/>
            <person name="Battey J.N."/>
            <person name="Ouadi S."/>
            <person name="Bakaher N."/>
            <person name="Bovet L."/>
            <person name="Willig A."/>
            <person name="Goepfert S."/>
            <person name="Peitsch M.C."/>
            <person name="Ivanov N.V."/>
        </authorList>
    </citation>
    <scope>NUCLEOTIDE SEQUENCE [LARGE SCALE GENOMIC DNA]</scope>
</reference>
<evidence type="ECO:0000313" key="2">
    <source>
        <dbReference type="RefSeq" id="XP_075091932.1"/>
    </source>
</evidence>
<protein>
    <submittedName>
        <fullName evidence="2">Uncharacterized protein LOC142172066</fullName>
    </submittedName>
</protein>
<reference evidence="2" key="2">
    <citation type="submission" date="2025-08" db="UniProtKB">
        <authorList>
            <consortium name="RefSeq"/>
        </authorList>
    </citation>
    <scope>IDENTIFICATION</scope>
    <source>
        <tissue evidence="2">Leaf</tissue>
    </source>
</reference>
<gene>
    <name evidence="2" type="primary">LOC142172066</name>
</gene>
<accession>A0AC58T3X2</accession>
<dbReference type="RefSeq" id="XP_075091932.1">
    <property type="nucleotide sequence ID" value="XM_075235831.1"/>
</dbReference>
<proteinExistence type="predicted"/>
<sequence>MEDPEYASQYRPISCCNVVYKGISKMLCSRLTHAVSQLEADNQATFIPRRSMMHNVLICHDLLRHYNRKTSARCLMNIDLRKAYDLVEWKFLEEVLKGFGFPEKFLQLIMTCVKSTKFSIKINGEGHGYFEGRRGLRQGDLMSPLLFVLVMEYLSRTLKFMSGLPNFQFHPMCKQLKLTHLIFADDLMILCKGNIALVTRVMEALPHFSKASGLIANLKKSNIFIARVDEVTKDFHITQSVVKEADKICREYKWGSSEEKKKVFLVSWEKICFPKKYGELNVKGSGLWNVASVGKLLWQLIDKQDSLWVKWVHGIYMKTNTSIWNHKPPLDSSWYWRKLNSLKDEMKAWYERDHYSLTFGGVYSITRSYTTLLGDMPRLNIADLIWSAIAQLKHRFFMWLGAQGRLLTKDMLRKLNIQVEDGSCCLCDAGAEEEPNHLFVACSLFTILRGAVTVWAGVQIQEGDIRKTLERIKRKNWKQTKKEIVAAIFGSMFYHTWRARN</sequence>
<evidence type="ECO:0000313" key="1">
    <source>
        <dbReference type="Proteomes" id="UP000790787"/>
    </source>
</evidence>
<dbReference type="Proteomes" id="UP000790787">
    <property type="component" value="Chromosome 17"/>
</dbReference>